<dbReference type="PROSITE" id="PS50045">
    <property type="entry name" value="SIGMA54_INTERACT_4"/>
    <property type="match status" value="1"/>
</dbReference>
<dbReference type="SMART" id="SM00393">
    <property type="entry name" value="R3H"/>
    <property type="match status" value="1"/>
</dbReference>
<reference evidence="11" key="3">
    <citation type="submission" date="2022-12" db="EMBL/GenBank/DDBJ databases">
        <title>Genome analysis and biological profiling of marine Salinicoccus roseus MOSEL-ME25.</title>
        <authorList>
            <person name="Mirza F.T."/>
            <person name="Xie Y."/>
            <person name="Shinwari Z.K."/>
        </authorList>
    </citation>
    <scope>NUCLEOTIDE SEQUENCE</scope>
    <source>
        <strain evidence="11">MOSEL-ME25</strain>
    </source>
</reference>
<dbReference type="CDD" id="cd02644">
    <property type="entry name" value="R3H_jag"/>
    <property type="match status" value="1"/>
</dbReference>
<dbReference type="GO" id="GO:0008360">
    <property type="term" value="P:regulation of cell shape"/>
    <property type="evidence" value="ECO:0007669"/>
    <property type="project" value="UniProtKB-KW"/>
</dbReference>
<dbReference type="InterPro" id="IPR032782">
    <property type="entry name" value="KhpB_N"/>
</dbReference>
<keyword evidence="13" id="KW-1185">Reference proteome</keyword>
<dbReference type="OrthoDB" id="9794483at2"/>
<evidence type="ECO:0000256" key="5">
    <source>
        <dbReference type="ARBA" id="ARBA00023316"/>
    </source>
</evidence>
<feature type="compositionally biased region" description="Acidic residues" evidence="7">
    <location>
        <begin position="102"/>
        <end position="112"/>
    </location>
</feature>
<keyword evidence="5 6" id="KW-0961">Cell wall biogenesis/degradation</keyword>
<dbReference type="Proteomes" id="UP000031546">
    <property type="component" value="Unassembled WGS sequence"/>
</dbReference>
<evidence type="ECO:0000313" key="12">
    <source>
        <dbReference type="Proteomes" id="UP000031546"/>
    </source>
</evidence>
<dbReference type="GO" id="GO:0005737">
    <property type="term" value="C:cytoplasm"/>
    <property type="evidence" value="ECO:0007669"/>
    <property type="project" value="UniProtKB-SubCell"/>
</dbReference>
<dbReference type="Pfam" id="PF14804">
    <property type="entry name" value="Jag_N"/>
    <property type="match status" value="1"/>
</dbReference>
<dbReference type="InterPro" id="IPR036867">
    <property type="entry name" value="R3H_dom_sf"/>
</dbReference>
<dbReference type="InterPro" id="IPR015946">
    <property type="entry name" value="KH_dom-like_a/b"/>
</dbReference>
<dbReference type="GO" id="GO:0005524">
    <property type="term" value="F:ATP binding"/>
    <property type="evidence" value="ECO:0007669"/>
    <property type="project" value="InterPro"/>
</dbReference>
<dbReference type="HAMAP" id="MF_00867">
    <property type="entry name" value="KhpB"/>
    <property type="match status" value="1"/>
</dbReference>
<dbReference type="InterPro" id="IPR001374">
    <property type="entry name" value="R3H_dom"/>
</dbReference>
<dbReference type="SUPFAM" id="SSF82708">
    <property type="entry name" value="R3H domain"/>
    <property type="match status" value="1"/>
</dbReference>
<dbReference type="Pfam" id="PF01424">
    <property type="entry name" value="R3H"/>
    <property type="match status" value="1"/>
</dbReference>
<evidence type="ECO:0000256" key="4">
    <source>
        <dbReference type="ARBA" id="ARBA00023186"/>
    </source>
</evidence>
<dbReference type="InterPro" id="IPR038008">
    <property type="entry name" value="Jag_KH"/>
</dbReference>
<comment type="caution">
    <text evidence="6">Lacks conserved residue(s) required for the propagation of feature annotation.</text>
</comment>
<comment type="similarity">
    <text evidence="6">Belongs to the KhpB RNA-binding protein family.</text>
</comment>
<dbReference type="Gene3D" id="3.30.1370.50">
    <property type="entry name" value="R3H-like domain"/>
    <property type="match status" value="1"/>
</dbReference>
<dbReference type="GO" id="GO:0003723">
    <property type="term" value="F:RNA binding"/>
    <property type="evidence" value="ECO:0007669"/>
    <property type="project" value="UniProtKB-UniRule"/>
</dbReference>
<comment type="subunit">
    <text evidence="6">Forms a complex with KhpA.</text>
</comment>
<dbReference type="Gene3D" id="3.30.300.20">
    <property type="match status" value="1"/>
</dbReference>
<feature type="region of interest" description="Disordered" evidence="7">
    <location>
        <begin position="83"/>
        <end position="112"/>
    </location>
</feature>
<comment type="caution">
    <text evidence="10">The sequence shown here is derived from an EMBL/GenBank/DDBJ whole genome shotgun (WGS) entry which is preliminary data.</text>
</comment>
<dbReference type="GO" id="GO:0006355">
    <property type="term" value="P:regulation of DNA-templated transcription"/>
    <property type="evidence" value="ECO:0007669"/>
    <property type="project" value="InterPro"/>
</dbReference>
<comment type="function">
    <text evidence="6">A probable RNA chaperone. Forms a complex with KhpA which binds to cellular RNA and controls its expression. Plays a role in peptidoglycan (PG) homeostasis and cell length regulation.</text>
</comment>
<evidence type="ECO:0000259" key="8">
    <source>
        <dbReference type="PROSITE" id="PS50045"/>
    </source>
</evidence>
<keyword evidence="2 6" id="KW-0694">RNA-binding</keyword>
<dbReference type="Gene3D" id="3.30.30.80">
    <property type="entry name" value="probable RNA-binding protein from clostridium symbiosum atcc 14940"/>
    <property type="match status" value="1"/>
</dbReference>
<evidence type="ECO:0000256" key="7">
    <source>
        <dbReference type="SAM" id="MobiDB-lite"/>
    </source>
</evidence>
<dbReference type="InterPro" id="IPR034079">
    <property type="entry name" value="R3H_KhpB"/>
</dbReference>
<dbReference type="CDD" id="cd02414">
    <property type="entry name" value="KH-II_Jag"/>
    <property type="match status" value="1"/>
</dbReference>
<evidence type="ECO:0000256" key="3">
    <source>
        <dbReference type="ARBA" id="ARBA00022960"/>
    </source>
</evidence>
<evidence type="ECO:0000259" key="9">
    <source>
        <dbReference type="PROSITE" id="PS51061"/>
    </source>
</evidence>
<evidence type="ECO:0000256" key="6">
    <source>
        <dbReference type="HAMAP-Rule" id="MF_00867"/>
    </source>
</evidence>
<evidence type="ECO:0000256" key="2">
    <source>
        <dbReference type="ARBA" id="ARBA00022884"/>
    </source>
</evidence>
<dbReference type="PANTHER" id="PTHR35800">
    <property type="entry name" value="PROTEIN JAG"/>
    <property type="match status" value="1"/>
</dbReference>
<dbReference type="InterPro" id="IPR002078">
    <property type="entry name" value="Sigma_54_int"/>
</dbReference>
<dbReference type="STRING" id="45670.SN16_12460"/>
<evidence type="ECO:0000313" key="13">
    <source>
        <dbReference type="Proteomes" id="UP000527860"/>
    </source>
</evidence>
<comment type="domain">
    <text evidence="6">Has an N-terminal Jag-N domain and 2 RNA-binding domains (KH and R3H).</text>
</comment>
<dbReference type="InterPro" id="IPR038247">
    <property type="entry name" value="Jag_N_dom_sf"/>
</dbReference>
<dbReference type="InterPro" id="IPR039247">
    <property type="entry name" value="KhpB"/>
</dbReference>
<organism evidence="10 12">
    <name type="scientific">Salinicoccus roseus</name>
    <dbReference type="NCBI Taxonomy" id="45670"/>
    <lineage>
        <taxon>Bacteria</taxon>
        <taxon>Bacillati</taxon>
        <taxon>Bacillota</taxon>
        <taxon>Bacilli</taxon>
        <taxon>Bacillales</taxon>
        <taxon>Staphylococcaceae</taxon>
        <taxon>Salinicoccus</taxon>
    </lineage>
</organism>
<feature type="domain" description="R3H" evidence="9">
    <location>
        <begin position="223"/>
        <end position="288"/>
    </location>
</feature>
<feature type="compositionally biased region" description="Low complexity" evidence="7">
    <location>
        <begin position="86"/>
        <end position="101"/>
    </location>
</feature>
<comment type="subcellular location">
    <subcellularLocation>
        <location evidence="6">Cytoplasm</location>
    </subcellularLocation>
</comment>
<reference evidence="10 12" key="1">
    <citation type="submission" date="2015-01" db="EMBL/GenBank/DDBJ databases">
        <title>Genome sequences of high lactate-tolerant strain Salinicoccus roseus W12 with industrial interest.</title>
        <authorList>
            <person name="Wang H."/>
            <person name="Yu B."/>
        </authorList>
    </citation>
    <scope>NUCLEOTIDE SEQUENCE [LARGE SCALE GENOMIC DNA]</scope>
    <source>
        <strain evidence="10 12">W12</strain>
    </source>
</reference>
<dbReference type="RefSeq" id="WP_040106961.1">
    <property type="nucleotide sequence ID" value="NZ_JABEVU030000001.1"/>
</dbReference>
<proteinExistence type="inferred from homology"/>
<keyword evidence="4 6" id="KW-0143">Chaperone</keyword>
<accession>A0A0C2E2P0</accession>
<dbReference type="NCBIfam" id="NF041568">
    <property type="entry name" value="Jag_EloR"/>
    <property type="match status" value="1"/>
</dbReference>
<dbReference type="PROSITE" id="PS51061">
    <property type="entry name" value="R3H"/>
    <property type="match status" value="1"/>
</dbReference>
<dbReference type="PANTHER" id="PTHR35800:SF1">
    <property type="entry name" value="RNA-BINDING PROTEIN KHPB"/>
    <property type="match status" value="1"/>
</dbReference>
<name>A0A0C2E2P0_9STAP</name>
<evidence type="ECO:0000313" key="11">
    <source>
        <dbReference type="EMBL" id="MDB0579349.1"/>
    </source>
</evidence>
<dbReference type="EMBL" id="JABEVU030000001">
    <property type="protein sequence ID" value="MDB0579349.1"/>
    <property type="molecule type" value="Genomic_DNA"/>
</dbReference>
<evidence type="ECO:0000256" key="1">
    <source>
        <dbReference type="ARBA" id="ARBA00022490"/>
    </source>
</evidence>
<sequence length="288" mass="32322">MYRVYTDETVDRAIAKGLEELKVSEADVKIDVEEEGKKGLFGFGRKDAVVRLTVINPELKMYESIDALIARDAEQADSVIAEEVPEAAGAPGSGPGSSDSSDSMEESENEEADVIEAEELAHVPAQDEEIDEEVQVQISIEEAAEQTRDYVERIIQDMNIERTSEVEVLENEVHIELFSPMAAKLIGKRGITLNALQEVAQQFFNSIYRSYGVITLDVENYREKRRETLENLAVNMSKKAKRIEGPVKLEPMPSFERKIMHHVLSGIEGIETYSEGAEPNRYIVIEKK</sequence>
<protein>
    <recommendedName>
        <fullName evidence="6">RNA-binding protein KhpB</fullName>
    </recommendedName>
    <alternativeName>
        <fullName evidence="6">RNA-binding protein EloR</fullName>
    </alternativeName>
</protein>
<dbReference type="GO" id="GO:0009252">
    <property type="term" value="P:peptidoglycan biosynthetic process"/>
    <property type="evidence" value="ECO:0007669"/>
    <property type="project" value="UniProtKB-UniRule"/>
</dbReference>
<gene>
    <name evidence="6" type="primary">khpB</name>
    <name evidence="6" type="synonym">eloR</name>
    <name evidence="11" type="ORF">F7P68_0002195</name>
    <name evidence="10" type="ORF">SN16_12460</name>
</gene>
<keyword evidence="3 6" id="KW-0133">Cell shape</keyword>
<dbReference type="EMBL" id="JXII01000011">
    <property type="protein sequence ID" value="KIH69722.1"/>
    <property type="molecule type" value="Genomic_DNA"/>
</dbReference>
<dbReference type="Proteomes" id="UP000527860">
    <property type="component" value="Unassembled WGS sequence"/>
</dbReference>
<dbReference type="GeneID" id="77846355"/>
<evidence type="ECO:0000313" key="10">
    <source>
        <dbReference type="EMBL" id="KIH69722.1"/>
    </source>
</evidence>
<dbReference type="AlphaFoldDB" id="A0A0C2E2P0"/>
<dbReference type="GO" id="GO:0071555">
    <property type="term" value="P:cell wall organization"/>
    <property type="evidence" value="ECO:0007669"/>
    <property type="project" value="UniProtKB-KW"/>
</dbReference>
<reference evidence="11" key="2">
    <citation type="submission" date="2020-04" db="EMBL/GenBank/DDBJ databases">
        <authorList>
            <person name="Tanveer F."/>
            <person name="Xie Y."/>
            <person name="Shinwari Z.K."/>
        </authorList>
    </citation>
    <scope>NUCLEOTIDE SEQUENCE</scope>
    <source>
        <strain evidence="11">MOSEL-ME25</strain>
    </source>
</reference>
<dbReference type="SMART" id="SM01245">
    <property type="entry name" value="Jag_N"/>
    <property type="match status" value="1"/>
</dbReference>
<feature type="domain" description="Sigma-54 factor interaction" evidence="8">
    <location>
        <begin position="42"/>
        <end position="233"/>
    </location>
</feature>
<keyword evidence="1 6" id="KW-0963">Cytoplasm</keyword>